<evidence type="ECO:0000313" key="1">
    <source>
        <dbReference type="EMBL" id="SPJ32683.1"/>
    </source>
</evidence>
<dbReference type="EMBL" id="ONZI01000001">
    <property type="protein sequence ID" value="SPJ32683.1"/>
    <property type="molecule type" value="Genomic_DNA"/>
</dbReference>
<dbReference type="AlphaFoldDB" id="A0A2R8CIJ2"/>
<sequence>MNQHKTVGCDECGREVSKLWRRHKGHGYCATCYARVFKRRMCPRCGELARLPRNDPEAVCRKCDVDKACARCGKASSDYNIGKVTPYGPVCNACAPYFREPEPCEACDKVSQRLTRVTRMGHDHRLCPRCATADHGTCSACRRYRLLVMTFSGDALCNACYEQGEMACPSCGHLMPAGRGDICEPCYWTRTCRKRITIGQAGITTKALSEAFGEFGEWMIRTTGPHKAALRINHFFPFFLEIDQAWSRIPTYSELLHHFGAEGLRRVRLPMRWLHEEQGVEPDHQAKRIDSEKRRIQACLSSMPSASLSDQVLKAYWLQLDTRIEAGKTSHTSARLALKAAAALLLATDREGQRLPQQGDVDNYLHAVPGQAASVTGFTNFLNRQHVTTLTPRVDVKRARKRRKETLARTLMTMARCTDQGEAWRERWIVAAMEYFHDTKVTQKMLRQQTVERTTDGIQVVMGGVTYWLPMADADRVQVP</sequence>
<gene>
    <name evidence="1" type="ORF">KSP9073_00684</name>
</gene>
<reference evidence="2" key="1">
    <citation type="submission" date="2018-03" db="EMBL/GenBank/DDBJ databases">
        <authorList>
            <person name="Navarro De La Torre S."/>
        </authorList>
    </citation>
    <scope>NUCLEOTIDE SEQUENCE [LARGE SCALE GENOMIC DNA]</scope>
    <source>
        <strain evidence="2">EAod3</strain>
    </source>
</reference>
<dbReference type="Proteomes" id="UP000244934">
    <property type="component" value="Unassembled WGS sequence"/>
</dbReference>
<keyword evidence="2" id="KW-1185">Reference proteome</keyword>
<evidence type="ECO:0000313" key="2">
    <source>
        <dbReference type="Proteomes" id="UP000244934"/>
    </source>
</evidence>
<protein>
    <submittedName>
        <fullName evidence="1">Uncharacterized protein</fullName>
    </submittedName>
</protein>
<proteinExistence type="predicted"/>
<accession>A0A2R8CIJ2</accession>
<name>A0A2R8CIJ2_9GAMM</name>
<organism evidence="1 2">
    <name type="scientific">Kushneria phyllosphaerae</name>
    <dbReference type="NCBI Taxonomy" id="2100822"/>
    <lineage>
        <taxon>Bacteria</taxon>
        <taxon>Pseudomonadati</taxon>
        <taxon>Pseudomonadota</taxon>
        <taxon>Gammaproteobacteria</taxon>
        <taxon>Oceanospirillales</taxon>
        <taxon>Halomonadaceae</taxon>
        <taxon>Kushneria</taxon>
    </lineage>
</organism>